<feature type="non-terminal residue" evidence="2">
    <location>
        <position position="1"/>
    </location>
</feature>
<evidence type="ECO:0000313" key="3">
    <source>
        <dbReference type="Proteomes" id="UP000261811"/>
    </source>
</evidence>
<feature type="transmembrane region" description="Helical" evidence="1">
    <location>
        <begin position="43"/>
        <end position="61"/>
    </location>
</feature>
<evidence type="ECO:0008006" key="4">
    <source>
        <dbReference type="Google" id="ProtNLM"/>
    </source>
</evidence>
<dbReference type="Proteomes" id="UP000261811">
    <property type="component" value="Unassembled WGS sequence"/>
</dbReference>
<keyword evidence="1" id="KW-0472">Membrane</keyword>
<sequence>AAAHLASRRVEFRADGLVDGLGRAVRRLGDLARRPQTGQVHTYYAQAAVLLVVLTLVVVLVG</sequence>
<keyword evidence="3" id="KW-1185">Reference proteome</keyword>
<dbReference type="OrthoDB" id="9811798at2"/>
<keyword evidence="1" id="KW-0812">Transmembrane</keyword>
<evidence type="ECO:0000256" key="1">
    <source>
        <dbReference type="SAM" id="Phobius"/>
    </source>
</evidence>
<dbReference type="Gene3D" id="1.20.5.2700">
    <property type="match status" value="1"/>
</dbReference>
<proteinExistence type="predicted"/>
<gene>
    <name evidence="2" type="ORF">DZF91_30225</name>
</gene>
<comment type="caution">
    <text evidence="2">The sequence shown here is derived from an EMBL/GenBank/DDBJ whole genome shotgun (WGS) entry which is preliminary data.</text>
</comment>
<accession>A0A372JD59</accession>
<dbReference type="AlphaFoldDB" id="A0A372JD59"/>
<dbReference type="EMBL" id="QURH01000896">
    <property type="protein sequence ID" value="RFU37953.1"/>
    <property type="molecule type" value="Genomic_DNA"/>
</dbReference>
<keyword evidence="1" id="KW-1133">Transmembrane helix</keyword>
<name>A0A372JD59_9ACTN</name>
<reference evidence="2 3" key="1">
    <citation type="submission" date="2018-08" db="EMBL/GenBank/DDBJ databases">
        <title>Actinomadura jelena sp. nov., a novel Actinomycete isolated from soil in Chad.</title>
        <authorList>
            <person name="Shi L."/>
        </authorList>
    </citation>
    <scope>NUCLEOTIDE SEQUENCE [LARGE SCALE GENOMIC DNA]</scope>
    <source>
        <strain evidence="2 3">NEAU-G17</strain>
    </source>
</reference>
<protein>
    <recommendedName>
        <fullName evidence="4">NADH-quinone oxidoreductase subunit L</fullName>
    </recommendedName>
</protein>
<evidence type="ECO:0000313" key="2">
    <source>
        <dbReference type="EMBL" id="RFU37953.1"/>
    </source>
</evidence>
<dbReference type="RefSeq" id="WP_158588084.1">
    <property type="nucleotide sequence ID" value="NZ_QURH01000896.1"/>
</dbReference>
<organism evidence="2 3">
    <name type="scientific">Actinomadura logoneensis</name>
    <dbReference type="NCBI Taxonomy" id="2293572"/>
    <lineage>
        <taxon>Bacteria</taxon>
        <taxon>Bacillati</taxon>
        <taxon>Actinomycetota</taxon>
        <taxon>Actinomycetes</taxon>
        <taxon>Streptosporangiales</taxon>
        <taxon>Thermomonosporaceae</taxon>
        <taxon>Actinomadura</taxon>
    </lineage>
</organism>